<dbReference type="EMBL" id="CVRI01000006">
    <property type="protein sequence ID" value="CRK88055.1"/>
    <property type="molecule type" value="Genomic_DNA"/>
</dbReference>
<name>A0A1J1HJ58_9DIPT</name>
<protein>
    <submittedName>
        <fullName evidence="1">CLUMA_CG001840, isoform A</fullName>
    </submittedName>
</protein>
<evidence type="ECO:0000313" key="2">
    <source>
        <dbReference type="Proteomes" id="UP000183832"/>
    </source>
</evidence>
<dbReference type="Proteomes" id="UP000183832">
    <property type="component" value="Unassembled WGS sequence"/>
</dbReference>
<dbReference type="AlphaFoldDB" id="A0A1J1HJ58"/>
<sequence length="60" mass="7102">MNLNKRFFLHYFDDSIDFGGKGKKEPQHEHSRWLFHFLLCDVCGELLRIVPLSTIEGTKH</sequence>
<gene>
    <name evidence="1" type="ORF">CLUMA_CG001840</name>
</gene>
<proteinExistence type="predicted"/>
<evidence type="ECO:0000313" key="1">
    <source>
        <dbReference type="EMBL" id="CRK88055.1"/>
    </source>
</evidence>
<accession>A0A1J1HJ58</accession>
<keyword evidence="2" id="KW-1185">Reference proteome</keyword>
<reference evidence="1 2" key="1">
    <citation type="submission" date="2015-04" db="EMBL/GenBank/DDBJ databases">
        <authorList>
            <person name="Syromyatnikov M.Y."/>
            <person name="Popov V.N."/>
        </authorList>
    </citation>
    <scope>NUCLEOTIDE SEQUENCE [LARGE SCALE GENOMIC DNA]</scope>
</reference>
<organism evidence="1 2">
    <name type="scientific">Clunio marinus</name>
    <dbReference type="NCBI Taxonomy" id="568069"/>
    <lineage>
        <taxon>Eukaryota</taxon>
        <taxon>Metazoa</taxon>
        <taxon>Ecdysozoa</taxon>
        <taxon>Arthropoda</taxon>
        <taxon>Hexapoda</taxon>
        <taxon>Insecta</taxon>
        <taxon>Pterygota</taxon>
        <taxon>Neoptera</taxon>
        <taxon>Endopterygota</taxon>
        <taxon>Diptera</taxon>
        <taxon>Nematocera</taxon>
        <taxon>Chironomoidea</taxon>
        <taxon>Chironomidae</taxon>
        <taxon>Clunio</taxon>
    </lineage>
</organism>